<dbReference type="SUPFAM" id="SSF46894">
    <property type="entry name" value="C-terminal effector domain of the bipartite response regulators"/>
    <property type="match status" value="1"/>
</dbReference>
<gene>
    <name evidence="4" type="ORF">GA0070612_4718</name>
</gene>
<dbReference type="GO" id="GO:0006355">
    <property type="term" value="P:regulation of DNA-templated transcription"/>
    <property type="evidence" value="ECO:0007669"/>
    <property type="project" value="InterPro"/>
</dbReference>
<evidence type="ECO:0000313" key="4">
    <source>
        <dbReference type="EMBL" id="SCF19809.1"/>
    </source>
</evidence>
<reference evidence="5" key="1">
    <citation type="submission" date="2016-06" db="EMBL/GenBank/DDBJ databases">
        <authorList>
            <person name="Varghese N."/>
            <person name="Submissions Spin"/>
        </authorList>
    </citation>
    <scope>NUCLEOTIDE SEQUENCE [LARGE SCALE GENOMIC DNA]</scope>
    <source>
        <strain evidence="5">DSM 45160</strain>
    </source>
</reference>
<dbReference type="InterPro" id="IPR016032">
    <property type="entry name" value="Sig_transdc_resp-reg_C-effctor"/>
</dbReference>
<dbReference type="Gene3D" id="1.10.10.10">
    <property type="entry name" value="Winged helix-like DNA-binding domain superfamily/Winged helix DNA-binding domain"/>
    <property type="match status" value="1"/>
</dbReference>
<dbReference type="SMART" id="SM00028">
    <property type="entry name" value="TPR"/>
    <property type="match status" value="3"/>
</dbReference>
<dbReference type="InterPro" id="IPR005158">
    <property type="entry name" value="BTAD"/>
</dbReference>
<dbReference type="InterPro" id="IPR051677">
    <property type="entry name" value="AfsR-DnrI-RedD_regulator"/>
</dbReference>
<protein>
    <submittedName>
        <fullName evidence="4">ATP-, maltotriose-and DNA-dependent transcriptional regulator MalT</fullName>
    </submittedName>
</protein>
<dbReference type="Pfam" id="PF03704">
    <property type="entry name" value="BTAD"/>
    <property type="match status" value="1"/>
</dbReference>
<evidence type="ECO:0000259" key="3">
    <source>
        <dbReference type="SMART" id="SM01043"/>
    </source>
</evidence>
<keyword evidence="5" id="KW-1185">Reference proteome</keyword>
<name>A0A1C4YGF5_9ACTN</name>
<dbReference type="Gene3D" id="1.25.40.10">
    <property type="entry name" value="Tetratricopeptide repeat domain"/>
    <property type="match status" value="3"/>
</dbReference>
<sequence>MHPLRAGRQRGVCCVVAAAGYGKTTALRRWFPLTGARWCRGDDGPVPHLVADAVAAGDRVVVVDDLPPTSAEHLHLLLQQVGRWADDVTVVLASRWPMPVPAARLLGSGLWTELGPADLALSPDEVGDLIAEEYGLSTPDLADRVYAATGGWPALVHLSAETLRLGGVPTGPLAPVLSEPGGPIARYVADEVLAALPADASRLLRQVGALTPVSVGLCRALGHRGAARILDGLRRTGLLTRPAWAAAGPGAPTPEEHLVPIVVETARHGHRAPTADRVRTTAVAAAAWYDEHGPPVAAAREYLRAGEHAAGARVLDAHGDRMIAAGRSATVIELVRAVPERHRSRRLRLLLGDALRTLGDLGAATREYDVVAEEAWDAGLAWRMGRIHYQRGDARTALAILGRPLARPAPPADRALLLAWTAHAHLLAGDTGTAIDDARQALAAATSAGQDDVLATAHLSVALCLSVVGDSAGSEEHFALALPIAERTGDVLLLTRIHTNRTHRFLRTGRFAEALATAERSARYAALAGAPSLRAIATSNEAEALAMLGRYDEAVQRYQAALTFYQQKGSRRFIHALLGLGELYRRRGWREQARAAYEETIRVTEETGNAHVLVAALAGLALVRLDDDVPAAAAHADRAARGVADEIVVPALLAQGWVALRMAAPDRATTFAGEAARIARAQGDLAGLADALELRAAAEQDLGRARTALREACAIWTRAGATVEAARLLVVLGRLPGADIDDRLAGLLAAEQVALAGALVDRTASSSDGGAPGTGPIYQRVVIRALGRFEVHLDGHPVPASQWQSRKARDLVRILVARRGRPVPRGELCELLWPDDDPDRTGHRLSVLLSIVRGVFDPTKTFAPDHFLVADHACIALDVSRLRVDVEEFLAHVAHARRLVERGAPAEGRTVLLAADRLYRADAFEDEPYADWSGPLREEARAAYLGLLRMLAQVSRATAGPPAAVPYLLRLLERDPYDQPAHRALVRTLSAGGQHGEARRALARYREAMFAIGVHPPDEIILAPGRPGRQQRQDVDHRGSPAAANGRRDPAPDRRR</sequence>
<keyword evidence="1" id="KW-0802">TPR repeat</keyword>
<dbReference type="Proteomes" id="UP000198224">
    <property type="component" value="Chromosome I"/>
</dbReference>
<evidence type="ECO:0000256" key="2">
    <source>
        <dbReference type="SAM" id="MobiDB-lite"/>
    </source>
</evidence>
<proteinExistence type="predicted"/>
<feature type="compositionally biased region" description="Basic and acidic residues" evidence="2">
    <location>
        <begin position="1046"/>
        <end position="1056"/>
    </location>
</feature>
<dbReference type="GO" id="GO:0003677">
    <property type="term" value="F:DNA binding"/>
    <property type="evidence" value="ECO:0007669"/>
    <property type="project" value="InterPro"/>
</dbReference>
<dbReference type="InterPro" id="IPR019734">
    <property type="entry name" value="TPR_rpt"/>
</dbReference>
<dbReference type="AlphaFoldDB" id="A0A1C4YGF5"/>
<evidence type="ECO:0000313" key="5">
    <source>
        <dbReference type="Proteomes" id="UP000198224"/>
    </source>
</evidence>
<dbReference type="SUPFAM" id="SSF48452">
    <property type="entry name" value="TPR-like"/>
    <property type="match status" value="3"/>
</dbReference>
<feature type="repeat" description="TPR" evidence="1">
    <location>
        <begin position="574"/>
        <end position="607"/>
    </location>
</feature>
<dbReference type="PANTHER" id="PTHR35807">
    <property type="entry name" value="TRANSCRIPTIONAL REGULATOR REDD-RELATED"/>
    <property type="match status" value="1"/>
</dbReference>
<evidence type="ECO:0000256" key="1">
    <source>
        <dbReference type="PROSITE-ProRule" id="PRU00339"/>
    </source>
</evidence>
<feature type="domain" description="Bacterial transcriptional activator" evidence="3">
    <location>
        <begin position="884"/>
        <end position="1022"/>
    </location>
</feature>
<dbReference type="EMBL" id="LT607409">
    <property type="protein sequence ID" value="SCF19809.1"/>
    <property type="molecule type" value="Genomic_DNA"/>
</dbReference>
<dbReference type="InterPro" id="IPR036388">
    <property type="entry name" value="WH-like_DNA-bd_sf"/>
</dbReference>
<dbReference type="PROSITE" id="PS50005">
    <property type="entry name" value="TPR"/>
    <property type="match status" value="1"/>
</dbReference>
<dbReference type="SMART" id="SM01043">
    <property type="entry name" value="BTAD"/>
    <property type="match status" value="1"/>
</dbReference>
<accession>A0A1C4YGF5</accession>
<dbReference type="InterPro" id="IPR011990">
    <property type="entry name" value="TPR-like_helical_dom_sf"/>
</dbReference>
<feature type="region of interest" description="Disordered" evidence="2">
    <location>
        <begin position="1020"/>
        <end position="1056"/>
    </location>
</feature>
<organism evidence="4 5">
    <name type="scientific">Micromonospora chokoriensis</name>
    <dbReference type="NCBI Taxonomy" id="356851"/>
    <lineage>
        <taxon>Bacteria</taxon>
        <taxon>Bacillati</taxon>
        <taxon>Actinomycetota</taxon>
        <taxon>Actinomycetes</taxon>
        <taxon>Micromonosporales</taxon>
        <taxon>Micromonosporaceae</taxon>
        <taxon>Micromonospora</taxon>
    </lineage>
</organism>